<feature type="domain" description="C2H2-type" evidence="13">
    <location>
        <begin position="698"/>
        <end position="725"/>
    </location>
</feature>
<keyword evidence="3" id="KW-0479">Metal-binding</keyword>
<dbReference type="GO" id="GO:0000977">
    <property type="term" value="F:RNA polymerase II transcription regulatory region sequence-specific DNA binding"/>
    <property type="evidence" value="ECO:0007669"/>
    <property type="project" value="TreeGrafter"/>
</dbReference>
<dbReference type="KEGG" id="muo:115461585"/>
<keyword evidence="9" id="KW-0804">Transcription</keyword>
<proteinExistence type="inferred from homology"/>
<dbReference type="Gene3D" id="3.30.160.60">
    <property type="entry name" value="Classic Zinc Finger"/>
    <property type="match status" value="13"/>
</dbReference>
<evidence type="ECO:0000256" key="7">
    <source>
        <dbReference type="ARBA" id="ARBA00023015"/>
    </source>
</evidence>
<dbReference type="InterPro" id="IPR013087">
    <property type="entry name" value="Znf_C2H2_type"/>
</dbReference>
<dbReference type="FunFam" id="3.30.160.60:FF:000100">
    <property type="entry name" value="Zinc finger 45-like"/>
    <property type="match status" value="1"/>
</dbReference>
<comment type="similarity">
    <text evidence="2">Belongs to the krueppel C2H2-type zinc-finger protein family.</text>
</comment>
<keyword evidence="5 11" id="KW-0863">Zinc-finger</keyword>
<dbReference type="Proteomes" id="UP000515156">
    <property type="component" value="Chromosome 1"/>
</dbReference>
<dbReference type="Gene3D" id="6.10.140.140">
    <property type="match status" value="2"/>
</dbReference>
<dbReference type="CDD" id="cd07765">
    <property type="entry name" value="KRAB_A-box"/>
    <property type="match status" value="2"/>
</dbReference>
<evidence type="ECO:0000256" key="9">
    <source>
        <dbReference type="ARBA" id="ARBA00023163"/>
    </source>
</evidence>
<dbReference type="GO" id="GO:0008270">
    <property type="term" value="F:zinc ion binding"/>
    <property type="evidence" value="ECO:0007669"/>
    <property type="project" value="UniProtKB-KW"/>
</dbReference>
<feature type="domain" description="C2H2-type" evidence="13">
    <location>
        <begin position="670"/>
        <end position="697"/>
    </location>
</feature>
<dbReference type="InParanoid" id="A0A6P7XA18"/>
<dbReference type="FunFam" id="3.30.160.60:FF:000358">
    <property type="entry name" value="zinc finger protein 24"/>
    <property type="match status" value="1"/>
</dbReference>
<feature type="domain" description="C2H2-type" evidence="13">
    <location>
        <begin position="755"/>
        <end position="782"/>
    </location>
</feature>
<feature type="domain" description="C2H2-type" evidence="13">
    <location>
        <begin position="783"/>
        <end position="810"/>
    </location>
</feature>
<dbReference type="Pfam" id="PF01352">
    <property type="entry name" value="KRAB"/>
    <property type="match status" value="2"/>
</dbReference>
<dbReference type="PANTHER" id="PTHR24409:SF331">
    <property type="entry name" value="ZINC FINGER PROTEIN 322A"/>
    <property type="match status" value="1"/>
</dbReference>
<feature type="domain" description="C2H2-type" evidence="13">
    <location>
        <begin position="923"/>
        <end position="950"/>
    </location>
</feature>
<dbReference type="FunFam" id="3.30.160.60:FF:001158">
    <property type="entry name" value="zinc finger protein 22"/>
    <property type="match status" value="1"/>
</dbReference>
<feature type="domain" description="C2H2-type" evidence="13">
    <location>
        <begin position="176"/>
        <end position="203"/>
    </location>
</feature>
<dbReference type="PROSITE" id="PS50157">
    <property type="entry name" value="ZINC_FINGER_C2H2_2"/>
    <property type="match status" value="12"/>
</dbReference>
<evidence type="ECO:0000313" key="17">
    <source>
        <dbReference type="RefSeq" id="XP_030047415.1"/>
    </source>
</evidence>
<evidence type="ECO:0000256" key="3">
    <source>
        <dbReference type="ARBA" id="ARBA00022723"/>
    </source>
</evidence>
<evidence type="ECO:0000256" key="2">
    <source>
        <dbReference type="ARBA" id="ARBA00006991"/>
    </source>
</evidence>
<dbReference type="PROSITE" id="PS50805">
    <property type="entry name" value="KRAB"/>
    <property type="match status" value="2"/>
</dbReference>
<evidence type="ECO:0000259" key="14">
    <source>
        <dbReference type="PROSITE" id="PS50805"/>
    </source>
</evidence>
<feature type="compositionally biased region" description="Basic and acidic residues" evidence="12">
    <location>
        <begin position="92"/>
        <end position="106"/>
    </location>
</feature>
<keyword evidence="7" id="KW-0805">Transcription regulation</keyword>
<evidence type="ECO:0000256" key="11">
    <source>
        <dbReference type="PROSITE-ProRule" id="PRU00042"/>
    </source>
</evidence>
<dbReference type="InterPro" id="IPR036236">
    <property type="entry name" value="Znf_C2H2_sf"/>
</dbReference>
<comment type="subcellular location">
    <subcellularLocation>
        <location evidence="1">Nucleus</location>
    </subcellularLocation>
</comment>
<dbReference type="GO" id="GO:0005634">
    <property type="term" value="C:nucleus"/>
    <property type="evidence" value="ECO:0007669"/>
    <property type="project" value="UniProtKB-SubCell"/>
</dbReference>
<gene>
    <name evidence="17" type="primary">LOC115461585</name>
</gene>
<evidence type="ECO:0000256" key="8">
    <source>
        <dbReference type="ARBA" id="ARBA00023125"/>
    </source>
</evidence>
<dbReference type="FunFam" id="3.30.160.60:FF:000624">
    <property type="entry name" value="zinc finger protein 697"/>
    <property type="match status" value="2"/>
</dbReference>
<evidence type="ECO:0000256" key="1">
    <source>
        <dbReference type="ARBA" id="ARBA00004123"/>
    </source>
</evidence>
<dbReference type="PROSITE" id="PS00028">
    <property type="entry name" value="ZINC_FINGER_C2H2_1"/>
    <property type="match status" value="12"/>
</dbReference>
<reference evidence="17" key="1">
    <citation type="submission" date="2025-08" db="UniProtKB">
        <authorList>
            <consortium name="RefSeq"/>
        </authorList>
    </citation>
    <scope>IDENTIFICATION</scope>
</reference>
<feature type="domain" description="C2H2-type" evidence="13">
    <location>
        <begin position="727"/>
        <end position="754"/>
    </location>
</feature>
<evidence type="ECO:0000259" key="13">
    <source>
        <dbReference type="PROSITE" id="PS50157"/>
    </source>
</evidence>
<feature type="domain" description="C2H2-type" evidence="13">
    <location>
        <begin position="895"/>
        <end position="922"/>
    </location>
</feature>
<feature type="compositionally biased region" description="Basic and acidic residues" evidence="12">
    <location>
        <begin position="70"/>
        <end position="84"/>
    </location>
</feature>
<evidence type="ECO:0000313" key="16">
    <source>
        <dbReference type="Proteomes" id="UP000515156"/>
    </source>
</evidence>
<dbReference type="SUPFAM" id="SSF109640">
    <property type="entry name" value="KRAB domain (Kruppel-associated box)"/>
    <property type="match status" value="2"/>
</dbReference>
<feature type="region of interest" description="Disordered" evidence="12">
    <location>
        <begin position="67"/>
        <end position="134"/>
    </location>
</feature>
<feature type="domain" description="KRAB-related" evidence="15">
    <location>
        <begin position="9"/>
        <end position="73"/>
    </location>
</feature>
<evidence type="ECO:0000256" key="10">
    <source>
        <dbReference type="ARBA" id="ARBA00023242"/>
    </source>
</evidence>
<keyword evidence="6" id="KW-0862">Zinc</keyword>
<dbReference type="OrthoDB" id="8117402at2759"/>
<evidence type="ECO:0000256" key="5">
    <source>
        <dbReference type="ARBA" id="ARBA00022771"/>
    </source>
</evidence>
<dbReference type="PROSITE" id="PS50806">
    <property type="entry name" value="KRAB_RELATED"/>
    <property type="match status" value="1"/>
</dbReference>
<dbReference type="AlphaFoldDB" id="A0A6P7XA18"/>
<dbReference type="PANTHER" id="PTHR24409">
    <property type="entry name" value="ZINC FINGER PROTEIN 142"/>
    <property type="match status" value="1"/>
</dbReference>
<dbReference type="SMART" id="SM00349">
    <property type="entry name" value="KRAB"/>
    <property type="match status" value="2"/>
</dbReference>
<feature type="domain" description="KRAB" evidence="14">
    <location>
        <begin position="12"/>
        <end position="83"/>
    </location>
</feature>
<dbReference type="SMART" id="SM00355">
    <property type="entry name" value="ZnF_C2H2"/>
    <property type="match status" value="12"/>
</dbReference>
<dbReference type="InterPro" id="IPR036051">
    <property type="entry name" value="KRAB_dom_sf"/>
</dbReference>
<evidence type="ECO:0000256" key="6">
    <source>
        <dbReference type="ARBA" id="ARBA00022833"/>
    </source>
</evidence>
<sequence>MPVGGASAQFPVTFEDIAIYFSQEEWEELEESQKELYKDVMKENYEILRSLGCPAVTPEIISHIEQGEEPCIRNEPGSEERETGKSSCSDNEDFRTRITDTHHWELSDNPSRNKMLSESHGEDPSSGSGCGKNQYTSEKIQINSTGVSAVNSLCHQTIVIITRTGEEERKQTEERCLCDKCGIFFLDPVTLNAHQRSHVEGSSVWHSTNGKTSAGNEFQSLRLIPITTGVKQIHLEMPPQERPYLCADCGKIFTQEEEVKEENSCKGKRPYACSECRQGFSRRGEETLFQETNEKERLFKSTQRGTSFRNKVNIKKHHNTLSGEQEFLSFIRNPTHRKCRIGGRRNHNDQLLETPKHCKDLYLPRSTGKVLCSNIWPSQGQGLFNKAFSIYTKDFYKMLKMVESKQLQQCVEYYHCFKNELKFHKRHKGWYREKGLVGQDKFLLISSPYPLTAPERCKRQKLFPSSQKTIPPPNIHSPFLMLQTAKAERAMPAGASAQGLVSFEDIAVYFSQEEWEDLEEQQKELYKDVMKENYQTLNSLGTGRVSITPDVISQIEQGEEPYIRTEPRSEEGEAGKSSRSENDMYQRRKEETLPNEPIIHPEAIKTISEKWDTCLCCDWGKNFWTQYNSEERLRNLPGDPPKNGTPSEQSICDISHSLEQRSNQTLRPQYICNECGNCYMDLRTLKSHKRLHTGEKPYTCIECGKSFSKKPHLLAHLKTHNTQAKPNQCNECGKRFLLKRDLITHERMHTGERPFPCSECGKCFSNKSYLAKHQKTHSGERPFSCNKCGKKFLQKESLVVHQRSHTGERPFQCAECGKSFAIKRNLVLHQRSHTGEKPFKCFECDKTFNLKSSLSIHEKTHISEKPFKCIECDKSFSWQSSLRFHELTHTGEKPFKCTECEKTFTLKSNLIKHARTHTGEKPFKCTECEKCFCQISNLRRHEITHTGEKPFKCKECNRGFSQKPYLRLHEKTHREERSDISRKDGSPGLAVQQPATLNLLFWGVGSCMVLPLMESSPSEL</sequence>
<evidence type="ECO:0000256" key="4">
    <source>
        <dbReference type="ARBA" id="ARBA00022737"/>
    </source>
</evidence>
<dbReference type="FunFam" id="3.30.160.60:FF:000275">
    <property type="entry name" value="zinc finger protein 90 homolog"/>
    <property type="match status" value="1"/>
</dbReference>
<feature type="compositionally biased region" description="Polar residues" evidence="12">
    <location>
        <begin position="125"/>
        <end position="134"/>
    </location>
</feature>
<dbReference type="InterPro" id="IPR003655">
    <property type="entry name" value="aKRAB"/>
</dbReference>
<feature type="domain" description="C2H2-type" evidence="13">
    <location>
        <begin position="951"/>
        <end position="978"/>
    </location>
</feature>
<keyword evidence="4" id="KW-0677">Repeat</keyword>
<organism evidence="16 17">
    <name type="scientific">Microcaecilia unicolor</name>
    <dbReference type="NCBI Taxonomy" id="1415580"/>
    <lineage>
        <taxon>Eukaryota</taxon>
        <taxon>Metazoa</taxon>
        <taxon>Chordata</taxon>
        <taxon>Craniata</taxon>
        <taxon>Vertebrata</taxon>
        <taxon>Euteleostomi</taxon>
        <taxon>Amphibia</taxon>
        <taxon>Gymnophiona</taxon>
        <taxon>Siphonopidae</taxon>
        <taxon>Microcaecilia</taxon>
    </lineage>
</organism>
<dbReference type="FunFam" id="3.30.160.60:FF:002343">
    <property type="entry name" value="Zinc finger protein 33A"/>
    <property type="match status" value="3"/>
</dbReference>
<feature type="compositionally biased region" description="Basic and acidic residues" evidence="12">
    <location>
        <begin position="561"/>
        <end position="592"/>
    </location>
</feature>
<dbReference type="GeneID" id="115461585"/>
<evidence type="ECO:0000256" key="12">
    <source>
        <dbReference type="SAM" id="MobiDB-lite"/>
    </source>
</evidence>
<feature type="domain" description="C2H2-type" evidence="13">
    <location>
        <begin position="811"/>
        <end position="838"/>
    </location>
</feature>
<dbReference type="Gene3D" id="1.10.10.60">
    <property type="entry name" value="Homeodomain-like"/>
    <property type="match status" value="1"/>
</dbReference>
<dbReference type="GO" id="GO:0000981">
    <property type="term" value="F:DNA-binding transcription factor activity, RNA polymerase II-specific"/>
    <property type="evidence" value="ECO:0007669"/>
    <property type="project" value="TreeGrafter"/>
</dbReference>
<dbReference type="FunFam" id="3.30.160.60:FF:001228">
    <property type="entry name" value="Zinc finger protein 236"/>
    <property type="match status" value="1"/>
</dbReference>
<keyword evidence="8" id="KW-0238">DNA-binding</keyword>
<feature type="region of interest" description="Disordered" evidence="12">
    <location>
        <begin position="553"/>
        <end position="594"/>
    </location>
</feature>
<feature type="domain" description="C2H2-type" evidence="13">
    <location>
        <begin position="839"/>
        <end position="866"/>
    </location>
</feature>
<keyword evidence="16" id="KW-1185">Reference proteome</keyword>
<dbReference type="SUPFAM" id="SSF57667">
    <property type="entry name" value="beta-beta-alpha zinc fingers"/>
    <property type="match status" value="8"/>
</dbReference>
<protein>
    <submittedName>
        <fullName evidence="17">Zinc finger protein 12-like</fullName>
    </submittedName>
</protein>
<dbReference type="Pfam" id="PF00096">
    <property type="entry name" value="zf-C2H2"/>
    <property type="match status" value="8"/>
</dbReference>
<dbReference type="RefSeq" id="XP_030047415.1">
    <property type="nucleotide sequence ID" value="XM_030191555.1"/>
</dbReference>
<name>A0A6P7XA18_9AMPH</name>
<feature type="domain" description="C2H2-type" evidence="13">
    <location>
        <begin position="867"/>
        <end position="894"/>
    </location>
</feature>
<feature type="domain" description="KRAB" evidence="14">
    <location>
        <begin position="501"/>
        <end position="574"/>
    </location>
</feature>
<dbReference type="InterPro" id="IPR001909">
    <property type="entry name" value="KRAB"/>
</dbReference>
<keyword evidence="10" id="KW-0539">Nucleus</keyword>
<evidence type="ECO:0000259" key="15">
    <source>
        <dbReference type="PROSITE" id="PS50806"/>
    </source>
</evidence>
<accession>A0A6P7XA18</accession>